<dbReference type="EC" id="2.7.7.65" evidence="1"/>
<dbReference type="Pfam" id="PF00072">
    <property type="entry name" value="Response_reg"/>
    <property type="match status" value="1"/>
</dbReference>
<dbReference type="GO" id="GO:0000160">
    <property type="term" value="P:phosphorelay signal transduction system"/>
    <property type="evidence" value="ECO:0007669"/>
    <property type="project" value="InterPro"/>
</dbReference>
<dbReference type="SUPFAM" id="SSF52172">
    <property type="entry name" value="CheY-like"/>
    <property type="match status" value="1"/>
</dbReference>
<dbReference type="SMART" id="SM00267">
    <property type="entry name" value="GGDEF"/>
    <property type="match status" value="1"/>
</dbReference>
<dbReference type="AlphaFoldDB" id="A0A2W5TZ62"/>
<gene>
    <name evidence="6" type="ORF">DI536_05315</name>
</gene>
<dbReference type="PROSITE" id="PS50110">
    <property type="entry name" value="RESPONSE_REGULATORY"/>
    <property type="match status" value="1"/>
</dbReference>
<dbReference type="PANTHER" id="PTHR45138:SF9">
    <property type="entry name" value="DIGUANYLATE CYCLASE DGCM-RELATED"/>
    <property type="match status" value="1"/>
</dbReference>
<dbReference type="EMBL" id="QFQP01000003">
    <property type="protein sequence ID" value="PZR16585.1"/>
    <property type="molecule type" value="Genomic_DNA"/>
</dbReference>
<reference evidence="6 7" key="1">
    <citation type="submission" date="2017-08" db="EMBL/GenBank/DDBJ databases">
        <title>Infants hospitalized years apart are colonized by the same room-sourced microbial strains.</title>
        <authorList>
            <person name="Brooks B."/>
            <person name="Olm M.R."/>
            <person name="Firek B.A."/>
            <person name="Baker R."/>
            <person name="Thomas B.C."/>
            <person name="Morowitz M.J."/>
            <person name="Banfield J.F."/>
        </authorList>
    </citation>
    <scope>NUCLEOTIDE SEQUENCE [LARGE SCALE GENOMIC DNA]</scope>
    <source>
        <strain evidence="6">S2_003_000_R2_14</strain>
    </source>
</reference>
<dbReference type="FunFam" id="3.30.70.270:FF:000001">
    <property type="entry name" value="Diguanylate cyclase domain protein"/>
    <property type="match status" value="1"/>
</dbReference>
<organism evidence="6 7">
    <name type="scientific">Archangium gephyra</name>
    <dbReference type="NCBI Taxonomy" id="48"/>
    <lineage>
        <taxon>Bacteria</taxon>
        <taxon>Pseudomonadati</taxon>
        <taxon>Myxococcota</taxon>
        <taxon>Myxococcia</taxon>
        <taxon>Myxococcales</taxon>
        <taxon>Cystobacterineae</taxon>
        <taxon>Archangiaceae</taxon>
        <taxon>Archangium</taxon>
    </lineage>
</organism>
<dbReference type="InterPro" id="IPR001789">
    <property type="entry name" value="Sig_transdc_resp-reg_receiver"/>
</dbReference>
<dbReference type="InterPro" id="IPR043128">
    <property type="entry name" value="Rev_trsase/Diguanyl_cyclase"/>
</dbReference>
<sequence>MPEQWTAMVVDDRGAETDALVSALRGAGAAVLVARSVSDAIAQLMETTIDVAIVRVELPGESGLVVLQHLQPTGTPVLLLTAEPDASARAAHFALGADDVLCTPVHEGELLARAQRRVEVARRLHAAEKETARMHALAVTDGLTGVANFRFFQERLREEFRRAQRYDTPLALVMLDLDHFKNVNDTWGHQVGDEVLIAAAQAVKQAVRETDIVARYGGEEFAMLLPQTHLAGALTVAERVATGLQQLKLSTPGLRVTGSFGLSGFPSRGVSSPELLVRTADLALYRAKSEGRNKISLFQSAVPSTNQQGQSRPG</sequence>
<comment type="catalytic activity">
    <reaction evidence="2">
        <text>2 GTP = 3',3'-c-di-GMP + 2 diphosphate</text>
        <dbReference type="Rhea" id="RHEA:24898"/>
        <dbReference type="ChEBI" id="CHEBI:33019"/>
        <dbReference type="ChEBI" id="CHEBI:37565"/>
        <dbReference type="ChEBI" id="CHEBI:58805"/>
        <dbReference type="EC" id="2.7.7.65"/>
    </reaction>
</comment>
<dbReference type="SMART" id="SM00448">
    <property type="entry name" value="REC"/>
    <property type="match status" value="1"/>
</dbReference>
<dbReference type="PANTHER" id="PTHR45138">
    <property type="entry name" value="REGULATORY COMPONENTS OF SENSORY TRANSDUCTION SYSTEM"/>
    <property type="match status" value="1"/>
</dbReference>
<dbReference type="Gene3D" id="3.30.70.270">
    <property type="match status" value="1"/>
</dbReference>
<evidence type="ECO:0000313" key="7">
    <source>
        <dbReference type="Proteomes" id="UP000249061"/>
    </source>
</evidence>
<dbReference type="CDD" id="cd00156">
    <property type="entry name" value="REC"/>
    <property type="match status" value="1"/>
</dbReference>
<dbReference type="GO" id="GO:0052621">
    <property type="term" value="F:diguanylate cyclase activity"/>
    <property type="evidence" value="ECO:0007669"/>
    <property type="project" value="UniProtKB-EC"/>
</dbReference>
<evidence type="ECO:0000256" key="3">
    <source>
        <dbReference type="PROSITE-ProRule" id="PRU00169"/>
    </source>
</evidence>
<dbReference type="Gene3D" id="3.40.50.2300">
    <property type="match status" value="1"/>
</dbReference>
<dbReference type="GO" id="GO:0043709">
    <property type="term" value="P:cell adhesion involved in single-species biofilm formation"/>
    <property type="evidence" value="ECO:0007669"/>
    <property type="project" value="TreeGrafter"/>
</dbReference>
<evidence type="ECO:0000259" key="4">
    <source>
        <dbReference type="PROSITE" id="PS50110"/>
    </source>
</evidence>
<comment type="caution">
    <text evidence="3">Lacks conserved residue(s) required for the propagation of feature annotation.</text>
</comment>
<dbReference type="GO" id="GO:0005886">
    <property type="term" value="C:plasma membrane"/>
    <property type="evidence" value="ECO:0007669"/>
    <property type="project" value="TreeGrafter"/>
</dbReference>
<dbReference type="InterPro" id="IPR011006">
    <property type="entry name" value="CheY-like_superfamily"/>
</dbReference>
<evidence type="ECO:0000259" key="5">
    <source>
        <dbReference type="PROSITE" id="PS50887"/>
    </source>
</evidence>
<dbReference type="GO" id="GO:1902201">
    <property type="term" value="P:negative regulation of bacterial-type flagellum-dependent cell motility"/>
    <property type="evidence" value="ECO:0007669"/>
    <property type="project" value="TreeGrafter"/>
</dbReference>
<evidence type="ECO:0000313" key="6">
    <source>
        <dbReference type="EMBL" id="PZR16585.1"/>
    </source>
</evidence>
<dbReference type="CDD" id="cd01949">
    <property type="entry name" value="GGDEF"/>
    <property type="match status" value="1"/>
</dbReference>
<protein>
    <recommendedName>
        <fullName evidence="1">diguanylate cyclase</fullName>
        <ecNumber evidence="1">2.7.7.65</ecNumber>
    </recommendedName>
</protein>
<dbReference type="InterPro" id="IPR029787">
    <property type="entry name" value="Nucleotide_cyclase"/>
</dbReference>
<dbReference type="NCBIfam" id="TIGR00254">
    <property type="entry name" value="GGDEF"/>
    <property type="match status" value="1"/>
</dbReference>
<dbReference type="SUPFAM" id="SSF55073">
    <property type="entry name" value="Nucleotide cyclase"/>
    <property type="match status" value="1"/>
</dbReference>
<proteinExistence type="predicted"/>
<dbReference type="Proteomes" id="UP000249061">
    <property type="component" value="Unassembled WGS sequence"/>
</dbReference>
<dbReference type="InterPro" id="IPR000160">
    <property type="entry name" value="GGDEF_dom"/>
</dbReference>
<dbReference type="PROSITE" id="PS50887">
    <property type="entry name" value="GGDEF"/>
    <property type="match status" value="1"/>
</dbReference>
<feature type="domain" description="Response regulatory" evidence="4">
    <location>
        <begin position="6"/>
        <end position="118"/>
    </location>
</feature>
<comment type="caution">
    <text evidence="6">The sequence shown here is derived from an EMBL/GenBank/DDBJ whole genome shotgun (WGS) entry which is preliminary data.</text>
</comment>
<evidence type="ECO:0000256" key="1">
    <source>
        <dbReference type="ARBA" id="ARBA00012528"/>
    </source>
</evidence>
<name>A0A2W5TZ62_9BACT</name>
<dbReference type="InterPro" id="IPR050469">
    <property type="entry name" value="Diguanylate_Cyclase"/>
</dbReference>
<accession>A0A2W5TZ62</accession>
<dbReference type="Pfam" id="PF00990">
    <property type="entry name" value="GGDEF"/>
    <property type="match status" value="1"/>
</dbReference>
<evidence type="ECO:0000256" key="2">
    <source>
        <dbReference type="ARBA" id="ARBA00034247"/>
    </source>
</evidence>
<feature type="domain" description="GGDEF" evidence="5">
    <location>
        <begin position="168"/>
        <end position="300"/>
    </location>
</feature>